<gene>
    <name evidence="2" type="ORF">MXD59_23365</name>
</gene>
<comment type="caution">
    <text evidence="2">The sequence shown here is derived from an EMBL/GenBank/DDBJ whole genome shotgun (WGS) entry which is preliminary data.</text>
</comment>
<accession>A0ABT0K4E5</accession>
<evidence type="ECO:0000256" key="1">
    <source>
        <dbReference type="SAM" id="MobiDB-lite"/>
    </source>
</evidence>
<feature type="region of interest" description="Disordered" evidence="1">
    <location>
        <begin position="856"/>
        <end position="899"/>
    </location>
</feature>
<keyword evidence="3" id="KW-1185">Reference proteome</keyword>
<name>A0ABT0K4E5_9ACTN</name>
<dbReference type="RefSeq" id="WP_248826749.1">
    <property type="nucleotide sequence ID" value="NZ_JALKFT010000040.1"/>
</dbReference>
<protein>
    <submittedName>
        <fullName evidence="2">TIGR03986 family CRISPR-associated RAMP protein</fullName>
    </submittedName>
</protein>
<dbReference type="InterPro" id="IPR023825">
    <property type="entry name" value="CRISPR-assoc_RAMP_BGP1436"/>
</dbReference>
<reference evidence="2 3" key="1">
    <citation type="submission" date="2022-04" db="EMBL/GenBank/DDBJ databases">
        <title>Genome diversity in the genus Frankia.</title>
        <authorList>
            <person name="Carlos-Shanley C."/>
            <person name="Hahn D."/>
        </authorList>
    </citation>
    <scope>NUCLEOTIDE SEQUENCE [LARGE SCALE GENOMIC DNA]</scope>
    <source>
        <strain evidence="2 3">Ag45/Mut15</strain>
    </source>
</reference>
<evidence type="ECO:0000313" key="3">
    <source>
        <dbReference type="Proteomes" id="UP001201873"/>
    </source>
</evidence>
<proteinExistence type="predicted"/>
<dbReference type="EMBL" id="JALKFT010000040">
    <property type="protein sequence ID" value="MCK9878666.1"/>
    <property type="molecule type" value="Genomic_DNA"/>
</dbReference>
<feature type="region of interest" description="Disordered" evidence="1">
    <location>
        <begin position="69"/>
        <end position="93"/>
    </location>
</feature>
<evidence type="ECO:0000313" key="2">
    <source>
        <dbReference type="EMBL" id="MCK9878666.1"/>
    </source>
</evidence>
<feature type="region of interest" description="Disordered" evidence="1">
    <location>
        <begin position="327"/>
        <end position="348"/>
    </location>
</feature>
<feature type="compositionally biased region" description="Low complexity" evidence="1">
    <location>
        <begin position="883"/>
        <end position="899"/>
    </location>
</feature>
<dbReference type="NCBIfam" id="TIGR03986">
    <property type="entry name" value="TIGR03986 family CRISPR-associated RAMP protein"/>
    <property type="match status" value="1"/>
</dbReference>
<feature type="region of interest" description="Disordered" evidence="1">
    <location>
        <begin position="513"/>
        <end position="565"/>
    </location>
</feature>
<sequence length="899" mass="99318">MADIQTGRLGWREHPQDGSRELVILVGAKAQRLRHPERELTDELRKLHEDESPELTGTEVDFEKVKAQPKRVRRRGEPWVAPTGSSGGGVRAATGPLAKVRTDVFANPYTFVPALPRPAAARLPPEAADLADRQPTGHDRLVGDMWTGQIGVRMTVATPLLLLDTAAAETDNKGHGTYGPLLRDGTPHLPPTAVKGMLRAAYEAVTNSRFGVFTGHEAPLGHRMSASAGLGMVPARVGKDGKSLELLTGTAPLGQRPGPSAVMYAAWLPAYPPFHHREVVLIPAEQLPGWHGRRVSVHLRLVQHHRWDRRQQIHIADFRYWRVTAITPDGQRPGPPSEALTSATTASDRRSWHEVLPDEHDAVGWVSVSNRNFSRKHDERVFFGTPVRRELTARLRTDWTNLVENYRDAHRYDDIWGRRRGDRIAKPHEWLGGEPGKTGWSRHQYAEGAERLAPGDLCYARLDARGDVTALFPVMIARELFAASPQDLLHPTLRPADQFGALSPADRVFGWVHQRSPSNDDRDARAGRSKPAGSDASGRRPRSAYGGQLRVGPVTFTSPDGDDGLDRFPGRGVPLAILGQPKPQQGRFYVAGSADAPIPLPDRTPRAAWYAAGRSLRGRKAYPHHAGLASDYWSTPHEDRTQTADGQGRYQEYRRPHQPPDGEQLTASRDGFAVGTTEREEQRDNQNRSVTAWVRPGGEFRFTLDVRNLSGLELGALLWLLCRPGDEYHRFGLGKPLGFGSMHLDIDGETTHLRRGDDWRRHYADFSAELPGENPDLPTLARDFEKAVAAAWPGAPQLAAFRAAAQGDPTVSVHYPRVRPPELDVRVAVPPDPSGQSFQWFVQNEQERRGTFIRAVSLPPADGDPLPIHPAPESRGGSPVAVNRGSGPRPGPSRNPRQH</sequence>
<organism evidence="2 3">
    <name type="scientific">Frankia umida</name>
    <dbReference type="NCBI Taxonomy" id="573489"/>
    <lineage>
        <taxon>Bacteria</taxon>
        <taxon>Bacillati</taxon>
        <taxon>Actinomycetota</taxon>
        <taxon>Actinomycetes</taxon>
        <taxon>Frankiales</taxon>
        <taxon>Frankiaceae</taxon>
        <taxon>Frankia</taxon>
    </lineage>
</organism>
<dbReference type="Proteomes" id="UP001201873">
    <property type="component" value="Unassembled WGS sequence"/>
</dbReference>